<dbReference type="RefSeq" id="XP_030072438.1">
    <property type="nucleotide sequence ID" value="XM_030216578.1"/>
</dbReference>
<evidence type="ECO:0000313" key="1">
    <source>
        <dbReference type="Proteomes" id="UP000515156"/>
    </source>
</evidence>
<dbReference type="InterPro" id="IPR042407">
    <property type="entry name" value="NCBP2-AS2"/>
</dbReference>
<dbReference type="AlphaFoldDB" id="A0A6P7Z4X2"/>
<dbReference type="OrthoDB" id="5950777at2759"/>
<sequence>MVLRRLLFSLLNNRQLIEKLAESRPIRRAAQITAFALTKAQITGTDAARRLLASDALRQLKQEVANRTPGSDTLRHIEAAELGRRMNRVGRTFVKEVREGLEAMKQQQNRGDK</sequence>
<accession>A0A6P7Z4X2</accession>
<dbReference type="GeneID" id="115478927"/>
<evidence type="ECO:0000313" key="2">
    <source>
        <dbReference type="RefSeq" id="XP_030072438.1"/>
    </source>
</evidence>
<dbReference type="KEGG" id="muo:115478927"/>
<name>A0A6P7Z4X2_9AMPH</name>
<dbReference type="PANTHER" id="PTHR41161">
    <property type="entry name" value="PROTEIN NCBP2AS2"/>
    <property type="match status" value="1"/>
</dbReference>
<dbReference type="InParanoid" id="A0A6P7Z4X2"/>
<proteinExistence type="predicted"/>
<organism evidence="1 2">
    <name type="scientific">Microcaecilia unicolor</name>
    <dbReference type="NCBI Taxonomy" id="1415580"/>
    <lineage>
        <taxon>Eukaryota</taxon>
        <taxon>Metazoa</taxon>
        <taxon>Chordata</taxon>
        <taxon>Craniata</taxon>
        <taxon>Vertebrata</taxon>
        <taxon>Euteleostomi</taxon>
        <taxon>Amphibia</taxon>
        <taxon>Gymnophiona</taxon>
        <taxon>Siphonopidae</taxon>
        <taxon>Microcaecilia</taxon>
    </lineage>
</organism>
<protein>
    <submittedName>
        <fullName evidence="2">Uncharacterized protein NCBP2-AS2</fullName>
    </submittedName>
</protein>
<dbReference type="FunCoup" id="A0A6P7Z4X2">
    <property type="interactions" value="129"/>
</dbReference>
<reference evidence="2" key="1">
    <citation type="submission" date="2025-08" db="UniProtKB">
        <authorList>
            <consortium name="RefSeq"/>
        </authorList>
    </citation>
    <scope>IDENTIFICATION</scope>
</reference>
<keyword evidence="1" id="KW-1185">Reference proteome</keyword>
<dbReference type="PANTHER" id="PTHR41161:SF1">
    <property type="entry name" value="PROTEIN NCBP2AS2"/>
    <property type="match status" value="1"/>
</dbReference>
<gene>
    <name evidence="2" type="primary">NCBP2AS2</name>
</gene>
<dbReference type="Proteomes" id="UP000515156">
    <property type="component" value="Chromosome 10"/>
</dbReference>
<dbReference type="CTD" id="152217"/>